<dbReference type="Proteomes" id="UP000327044">
    <property type="component" value="Unassembled WGS sequence"/>
</dbReference>
<dbReference type="InterPro" id="IPR036236">
    <property type="entry name" value="Znf_C2H2_sf"/>
</dbReference>
<dbReference type="PANTHER" id="PTHR24388">
    <property type="entry name" value="ZINC FINGER PROTEIN"/>
    <property type="match status" value="1"/>
</dbReference>
<dbReference type="GO" id="GO:0008270">
    <property type="term" value="F:zinc ion binding"/>
    <property type="evidence" value="ECO:0007669"/>
    <property type="project" value="UniProtKB-KW"/>
</dbReference>
<proteinExistence type="inferred from homology"/>
<dbReference type="SUPFAM" id="SSF57667">
    <property type="entry name" value="beta-beta-alpha zinc fingers"/>
    <property type="match status" value="2"/>
</dbReference>
<evidence type="ECO:0000256" key="12">
    <source>
        <dbReference type="PROSITE-ProRule" id="PRU00042"/>
    </source>
</evidence>
<dbReference type="Gene3D" id="3.30.160.60">
    <property type="entry name" value="Classic Zinc Finger"/>
    <property type="match status" value="4"/>
</dbReference>
<comment type="subcellular location">
    <subcellularLocation>
        <location evidence="1">Nucleus</location>
    </subcellularLocation>
</comment>
<evidence type="ECO:0000313" key="15">
    <source>
        <dbReference type="EMBL" id="KAB0791010.1"/>
    </source>
</evidence>
<dbReference type="GO" id="GO:0000981">
    <property type="term" value="F:DNA-binding transcription factor activity, RNA polymerase II-specific"/>
    <property type="evidence" value="ECO:0007669"/>
    <property type="project" value="TreeGrafter"/>
</dbReference>
<evidence type="ECO:0000259" key="13">
    <source>
        <dbReference type="PROSITE" id="PS50157"/>
    </source>
</evidence>
<comment type="similarity">
    <text evidence="2">Belongs to the krueppel C2H2-type zinc-finger protein family.</text>
</comment>
<keyword evidence="9" id="KW-0804">Transcription</keyword>
<dbReference type="EMBL" id="VVIM01000011">
    <property type="protein sequence ID" value="KAB0791010.1"/>
    <property type="molecule type" value="Genomic_DNA"/>
</dbReference>
<evidence type="ECO:0000256" key="6">
    <source>
        <dbReference type="ARBA" id="ARBA00022833"/>
    </source>
</evidence>
<organism evidence="14">
    <name type="scientific">Photinus pyralis</name>
    <name type="common">Common eastern firefly</name>
    <name type="synonym">Lampyris pyralis</name>
    <dbReference type="NCBI Taxonomy" id="7054"/>
    <lineage>
        <taxon>Eukaryota</taxon>
        <taxon>Metazoa</taxon>
        <taxon>Ecdysozoa</taxon>
        <taxon>Arthropoda</taxon>
        <taxon>Hexapoda</taxon>
        <taxon>Insecta</taxon>
        <taxon>Pterygota</taxon>
        <taxon>Neoptera</taxon>
        <taxon>Endopterygota</taxon>
        <taxon>Coleoptera</taxon>
        <taxon>Polyphaga</taxon>
        <taxon>Elateriformia</taxon>
        <taxon>Elateroidea</taxon>
        <taxon>Lampyridae</taxon>
        <taxon>Lampyrinae</taxon>
        <taxon>Photinus</taxon>
    </lineage>
</organism>
<evidence type="ECO:0000256" key="11">
    <source>
        <dbReference type="ARBA" id="ARBA00037948"/>
    </source>
</evidence>
<sequence>MANKRRKTQKLEDGDSKPIIDYKIHLAAAVHLPKLNIQKNEDVSFKCKECEYVTKLKGNLKVHAVVHSGERNFPCEYCPYKATQSSSLKTHVRLKHGKPRKLKCELCKYTTALRGNLKKHAVVHTGEKNFKSPLCDFRAGQSSTVTTHIRLCHRQDAKMFQCEHCQYETPHKGNLKKHNAIHY</sequence>
<dbReference type="Pfam" id="PF13909">
    <property type="entry name" value="zf-H2C2_5"/>
    <property type="match status" value="1"/>
</dbReference>
<name>A0A1Y1MR84_PHOPY</name>
<dbReference type="GO" id="GO:0005634">
    <property type="term" value="C:nucleus"/>
    <property type="evidence" value="ECO:0007669"/>
    <property type="project" value="UniProtKB-SubCell"/>
</dbReference>
<evidence type="ECO:0000256" key="9">
    <source>
        <dbReference type="ARBA" id="ARBA00023163"/>
    </source>
</evidence>
<dbReference type="InterPro" id="IPR013087">
    <property type="entry name" value="Znf_C2H2_type"/>
</dbReference>
<dbReference type="SMART" id="SM00355">
    <property type="entry name" value="ZnF_C2H2"/>
    <property type="match status" value="5"/>
</dbReference>
<evidence type="ECO:0000313" key="16">
    <source>
        <dbReference type="Proteomes" id="UP000327044"/>
    </source>
</evidence>
<accession>A0A1Y1MR84</accession>
<keyword evidence="5 12" id="KW-0863">Zinc-finger</keyword>
<dbReference type="Pfam" id="PF00096">
    <property type="entry name" value="zf-C2H2"/>
    <property type="match status" value="1"/>
</dbReference>
<keyword evidence="10" id="KW-0539">Nucleus</keyword>
<evidence type="ECO:0000256" key="8">
    <source>
        <dbReference type="ARBA" id="ARBA00023125"/>
    </source>
</evidence>
<comment type="similarity">
    <text evidence="11">Belongs to the snail C2H2-type zinc-finger protein family.</text>
</comment>
<keyword evidence="16" id="KW-1185">Reference proteome</keyword>
<dbReference type="InterPro" id="IPR050527">
    <property type="entry name" value="Snail/Krueppel_Znf"/>
</dbReference>
<dbReference type="OrthoDB" id="6671661at2759"/>
<evidence type="ECO:0000256" key="5">
    <source>
        <dbReference type="ARBA" id="ARBA00022771"/>
    </source>
</evidence>
<gene>
    <name evidence="15" type="ORF">PPYR_02810</name>
</gene>
<evidence type="ECO:0000256" key="1">
    <source>
        <dbReference type="ARBA" id="ARBA00004123"/>
    </source>
</evidence>
<keyword evidence="7" id="KW-0805">Transcription regulation</keyword>
<dbReference type="InParanoid" id="A0A1Y1MR84"/>
<keyword evidence="4" id="KW-0677">Repeat</keyword>
<evidence type="ECO:0000256" key="4">
    <source>
        <dbReference type="ARBA" id="ARBA00022737"/>
    </source>
</evidence>
<evidence type="ECO:0000256" key="10">
    <source>
        <dbReference type="ARBA" id="ARBA00023242"/>
    </source>
</evidence>
<reference evidence="15" key="3">
    <citation type="submission" date="2019-08" db="EMBL/GenBank/DDBJ databases">
        <authorList>
            <consortium name="Photinus pyralis genome working group"/>
            <person name="Fallon T.R."/>
            <person name="Sander Lower S.E."/>
            <person name="Weng J.-K."/>
        </authorList>
    </citation>
    <scope>NUCLEOTIDE SEQUENCE</scope>
    <source>
        <strain evidence="15">1611_PpyrPB1</strain>
        <tissue evidence="15">Whole body</tissue>
    </source>
</reference>
<dbReference type="AlphaFoldDB" id="A0A1Y1MR84"/>
<feature type="domain" description="C2H2-type" evidence="13">
    <location>
        <begin position="160"/>
        <end position="183"/>
    </location>
</feature>
<dbReference type="PANTHER" id="PTHR24388:SF53">
    <property type="entry name" value="CHORION TRANSCRIPTION FACTOR CF2-RELATED"/>
    <property type="match status" value="1"/>
</dbReference>
<feature type="domain" description="C2H2-type" evidence="13">
    <location>
        <begin position="73"/>
        <end position="101"/>
    </location>
</feature>
<keyword evidence="6" id="KW-0862">Zinc</keyword>
<dbReference type="EMBL" id="GEZM01026369">
    <property type="protein sequence ID" value="JAV87030.1"/>
    <property type="molecule type" value="Transcribed_RNA"/>
</dbReference>
<feature type="domain" description="C2H2-type" evidence="13">
    <location>
        <begin position="102"/>
        <end position="129"/>
    </location>
</feature>
<keyword evidence="8" id="KW-0238">DNA-binding</keyword>
<reference evidence="14" key="1">
    <citation type="journal article" date="2016" name="Sci. Rep.">
        <title>Molecular characterization of firefly nuptial gifts: a multi-omics approach sheds light on postcopulatory sexual selection.</title>
        <authorList>
            <person name="Al-Wathiqui N."/>
            <person name="Fallon T.R."/>
            <person name="South A."/>
            <person name="Weng J.K."/>
            <person name="Lewis S.M."/>
        </authorList>
    </citation>
    <scope>NUCLEOTIDE SEQUENCE</scope>
</reference>
<dbReference type="GO" id="GO:0000978">
    <property type="term" value="F:RNA polymerase II cis-regulatory region sequence-specific DNA binding"/>
    <property type="evidence" value="ECO:0007669"/>
    <property type="project" value="TreeGrafter"/>
</dbReference>
<evidence type="ECO:0000256" key="7">
    <source>
        <dbReference type="ARBA" id="ARBA00023015"/>
    </source>
</evidence>
<dbReference type="FunFam" id="3.30.160.60:FF:000075">
    <property type="entry name" value="Putative zinc finger protein 536"/>
    <property type="match status" value="1"/>
</dbReference>
<evidence type="ECO:0000313" key="14">
    <source>
        <dbReference type="EMBL" id="JAV87030.1"/>
    </source>
</evidence>
<evidence type="ECO:0000256" key="3">
    <source>
        <dbReference type="ARBA" id="ARBA00022723"/>
    </source>
</evidence>
<dbReference type="PROSITE" id="PS50157">
    <property type="entry name" value="ZINC_FINGER_C2H2_2"/>
    <property type="match status" value="4"/>
</dbReference>
<keyword evidence="3" id="KW-0479">Metal-binding</keyword>
<reference evidence="15 16" key="2">
    <citation type="journal article" date="2018" name="Elife">
        <title>Firefly genomes illuminate parallel origins of bioluminescence in beetles.</title>
        <authorList>
            <person name="Fallon T.R."/>
            <person name="Lower S.E."/>
            <person name="Chang C.H."/>
            <person name="Bessho-Uehara M."/>
            <person name="Martin G.J."/>
            <person name="Bewick A.J."/>
            <person name="Behringer M."/>
            <person name="Debat H.J."/>
            <person name="Wong I."/>
            <person name="Day J.C."/>
            <person name="Suvorov A."/>
            <person name="Silva C.J."/>
            <person name="Stanger-Hall K.F."/>
            <person name="Hall D.W."/>
            <person name="Schmitz R.J."/>
            <person name="Nelson D.R."/>
            <person name="Lewis S.M."/>
            <person name="Shigenobu S."/>
            <person name="Bybee S.M."/>
            <person name="Larracuente A.M."/>
            <person name="Oba Y."/>
            <person name="Weng J.K."/>
        </authorList>
    </citation>
    <scope>NUCLEOTIDE SEQUENCE [LARGE SCALE GENOMIC DNA]</scope>
    <source>
        <strain evidence="15">1611_PpyrPB1</strain>
        <tissue evidence="15">Whole body</tissue>
    </source>
</reference>
<evidence type="ECO:0000256" key="2">
    <source>
        <dbReference type="ARBA" id="ARBA00006991"/>
    </source>
</evidence>
<protein>
    <recommendedName>
        <fullName evidence="13">C2H2-type domain-containing protein</fullName>
    </recommendedName>
</protein>
<feature type="domain" description="C2H2-type" evidence="13">
    <location>
        <begin position="45"/>
        <end position="72"/>
    </location>
</feature>